<comment type="caution">
    <text evidence="2">The sequence shown here is derived from an EMBL/GenBank/DDBJ whole genome shotgun (WGS) entry which is preliminary data.</text>
</comment>
<feature type="compositionally biased region" description="Basic and acidic residues" evidence="1">
    <location>
        <begin position="11"/>
        <end position="21"/>
    </location>
</feature>
<gene>
    <name evidence="2" type="ORF">AMORRO_LOCUS10099</name>
</gene>
<feature type="compositionally biased region" description="Basic and acidic residues" evidence="1">
    <location>
        <begin position="123"/>
        <end position="138"/>
    </location>
</feature>
<reference evidence="2" key="1">
    <citation type="submission" date="2021-06" db="EMBL/GenBank/DDBJ databases">
        <authorList>
            <person name="Kallberg Y."/>
            <person name="Tangrot J."/>
            <person name="Rosling A."/>
        </authorList>
    </citation>
    <scope>NUCLEOTIDE SEQUENCE</scope>
    <source>
        <strain evidence="2">CL551</strain>
    </source>
</reference>
<organism evidence="2 3">
    <name type="scientific">Acaulospora morrowiae</name>
    <dbReference type="NCBI Taxonomy" id="94023"/>
    <lineage>
        <taxon>Eukaryota</taxon>
        <taxon>Fungi</taxon>
        <taxon>Fungi incertae sedis</taxon>
        <taxon>Mucoromycota</taxon>
        <taxon>Glomeromycotina</taxon>
        <taxon>Glomeromycetes</taxon>
        <taxon>Diversisporales</taxon>
        <taxon>Acaulosporaceae</taxon>
        <taxon>Acaulospora</taxon>
    </lineage>
</organism>
<protein>
    <submittedName>
        <fullName evidence="2">16470_t:CDS:1</fullName>
    </submittedName>
</protein>
<dbReference type="EMBL" id="CAJVPV010010697">
    <property type="protein sequence ID" value="CAG8654009.1"/>
    <property type="molecule type" value="Genomic_DNA"/>
</dbReference>
<feature type="region of interest" description="Disordered" evidence="1">
    <location>
        <begin position="114"/>
        <end position="160"/>
    </location>
</feature>
<sequence>MPMSTNVGTPREWKQVRKPEDDRSDDIIGTGEKSRVDLQDNGDEVVIVLTGDIMTTSGDDSEGPSNQELISDNCIKGNKGGMESNDLIETKGEPEVDIHDDEDGVVIVPTSNIMTTSCDDSEGPSKKTNQELASDNHVKNSKRGMKNNNLAGIRGLRTDS</sequence>
<evidence type="ECO:0000256" key="1">
    <source>
        <dbReference type="SAM" id="MobiDB-lite"/>
    </source>
</evidence>
<feature type="region of interest" description="Disordered" evidence="1">
    <location>
        <begin position="1"/>
        <end position="34"/>
    </location>
</feature>
<accession>A0A9N9DVD5</accession>
<dbReference type="AlphaFoldDB" id="A0A9N9DVD5"/>
<evidence type="ECO:0000313" key="3">
    <source>
        <dbReference type="Proteomes" id="UP000789342"/>
    </source>
</evidence>
<proteinExistence type="predicted"/>
<evidence type="ECO:0000313" key="2">
    <source>
        <dbReference type="EMBL" id="CAG8654009.1"/>
    </source>
</evidence>
<dbReference type="Proteomes" id="UP000789342">
    <property type="component" value="Unassembled WGS sequence"/>
</dbReference>
<keyword evidence="3" id="KW-1185">Reference proteome</keyword>
<name>A0A9N9DVD5_9GLOM</name>